<dbReference type="PANTHER" id="PTHR46832">
    <property type="entry name" value="5'-METHYLTHIOADENOSINE/S-ADENOSYLHOMOCYSTEINE NUCLEOSIDASE"/>
    <property type="match status" value="1"/>
</dbReference>
<keyword evidence="4" id="KW-1185">Reference proteome</keyword>
<proteinExistence type="predicted"/>
<evidence type="ECO:0000313" key="4">
    <source>
        <dbReference type="Proteomes" id="UP001596137"/>
    </source>
</evidence>
<name>A0ABW1NPN2_9ACTN</name>
<dbReference type="EMBL" id="JBHSRF010000054">
    <property type="protein sequence ID" value="MFC6085035.1"/>
    <property type="molecule type" value="Genomic_DNA"/>
</dbReference>
<dbReference type="SUPFAM" id="SSF53167">
    <property type="entry name" value="Purine and uridine phosphorylases"/>
    <property type="match status" value="1"/>
</dbReference>
<dbReference type="RefSeq" id="WP_380758738.1">
    <property type="nucleotide sequence ID" value="NZ_JBHSRF010000054.1"/>
</dbReference>
<feature type="domain" description="Nucleoside phosphorylase" evidence="1">
    <location>
        <begin position="52"/>
        <end position="243"/>
    </location>
</feature>
<dbReference type="Gene3D" id="3.40.50.1580">
    <property type="entry name" value="Nucleoside phosphorylase domain"/>
    <property type="match status" value="1"/>
</dbReference>
<evidence type="ECO:0000313" key="3">
    <source>
        <dbReference type="EMBL" id="MFC6085035.1"/>
    </source>
</evidence>
<dbReference type="InterPro" id="IPR045431">
    <property type="entry name" value="EAD2"/>
</dbReference>
<evidence type="ECO:0000259" key="1">
    <source>
        <dbReference type="Pfam" id="PF01048"/>
    </source>
</evidence>
<dbReference type="Proteomes" id="UP001596137">
    <property type="component" value="Unassembled WGS sequence"/>
</dbReference>
<reference evidence="4" key="1">
    <citation type="journal article" date="2019" name="Int. J. Syst. Evol. Microbiol.">
        <title>The Global Catalogue of Microorganisms (GCM) 10K type strain sequencing project: providing services to taxonomists for standard genome sequencing and annotation.</title>
        <authorList>
            <consortium name="The Broad Institute Genomics Platform"/>
            <consortium name="The Broad Institute Genome Sequencing Center for Infectious Disease"/>
            <person name="Wu L."/>
            <person name="Ma J."/>
        </authorList>
    </citation>
    <scope>NUCLEOTIDE SEQUENCE [LARGE SCALE GENOMIC DNA]</scope>
    <source>
        <strain evidence="4">JCM 30346</strain>
    </source>
</reference>
<sequence length="364" mass="38879">MSAPPEIGVLTALTVENTAVSHVLGSSRLAPAARDPNHYAAAALPCGTVVTTTLVRTGNAPAADACAHMVRSFPSIRAIVMCGIALGVPSPGDPERDVRLGDIVVATEGIIHYSHKRVTDQGTTLRGDPLPASPWLLRAVGEIRTAQLLGEHPWRSYLETPPSETFHRPTGHPAETRVHYGRIGSGDELLRSATRRDEITAASHLLAIEMEGAGASLSAALGGRECLVIRGISDHGDATKSDQWHPYASLAAAAYLRTLLDSFPPTRSAPPPPMDLVHLMERIPSLQTPNDRDLVLQLLGPPISIRTRRDPRTRIALHYLAIICADSPTGFTDLLTTLWELEGATSRAVNDLATALGIPLPDQS</sequence>
<protein>
    <recommendedName>
        <fullName evidence="5">Nucleoside phosphorylase domain-containing protein</fullName>
    </recommendedName>
</protein>
<dbReference type="Pfam" id="PF01048">
    <property type="entry name" value="PNP_UDP_1"/>
    <property type="match status" value="1"/>
</dbReference>
<feature type="domain" description="Effector-associated" evidence="2">
    <location>
        <begin position="277"/>
        <end position="352"/>
    </location>
</feature>
<evidence type="ECO:0000259" key="2">
    <source>
        <dbReference type="Pfam" id="PF19956"/>
    </source>
</evidence>
<dbReference type="PANTHER" id="PTHR46832:SF1">
    <property type="entry name" value="5'-METHYLTHIOADENOSINE_S-ADENOSYLHOMOCYSTEINE NUCLEOSIDASE"/>
    <property type="match status" value="1"/>
</dbReference>
<evidence type="ECO:0008006" key="5">
    <source>
        <dbReference type="Google" id="ProtNLM"/>
    </source>
</evidence>
<accession>A0ABW1NPN2</accession>
<comment type="caution">
    <text evidence="3">The sequence shown here is derived from an EMBL/GenBank/DDBJ whole genome shotgun (WGS) entry which is preliminary data.</text>
</comment>
<dbReference type="Pfam" id="PF19956">
    <property type="entry name" value="EAD2"/>
    <property type="match status" value="1"/>
</dbReference>
<dbReference type="InterPro" id="IPR000845">
    <property type="entry name" value="Nucleoside_phosphorylase_d"/>
</dbReference>
<organism evidence="3 4">
    <name type="scientific">Sphaerisporangium aureirubrum</name>
    <dbReference type="NCBI Taxonomy" id="1544736"/>
    <lineage>
        <taxon>Bacteria</taxon>
        <taxon>Bacillati</taxon>
        <taxon>Actinomycetota</taxon>
        <taxon>Actinomycetes</taxon>
        <taxon>Streptosporangiales</taxon>
        <taxon>Streptosporangiaceae</taxon>
        <taxon>Sphaerisporangium</taxon>
    </lineage>
</organism>
<gene>
    <name evidence="3" type="ORF">ACFP1K_28000</name>
</gene>
<dbReference type="InterPro" id="IPR035994">
    <property type="entry name" value="Nucleoside_phosphorylase_sf"/>
</dbReference>